<keyword evidence="2" id="KW-0812">Transmembrane</keyword>
<evidence type="ECO:0000313" key="2">
    <source>
        <dbReference type="RefSeq" id="XP_014646094.1"/>
    </source>
</evidence>
<reference evidence="2" key="1">
    <citation type="submission" date="2025-08" db="UniProtKB">
        <authorList>
            <consortium name="RefSeq"/>
        </authorList>
    </citation>
    <scope>IDENTIFICATION</scope>
</reference>
<proteinExistence type="predicted"/>
<dbReference type="Proteomes" id="UP000694910">
    <property type="component" value="Unplaced"/>
</dbReference>
<name>A0ABM1D2R3_CERSS</name>
<organism evidence="1 2">
    <name type="scientific">Ceratotherium simum simum</name>
    <name type="common">Southern white rhinoceros</name>
    <dbReference type="NCBI Taxonomy" id="73337"/>
    <lineage>
        <taxon>Eukaryota</taxon>
        <taxon>Metazoa</taxon>
        <taxon>Chordata</taxon>
        <taxon>Craniata</taxon>
        <taxon>Vertebrata</taxon>
        <taxon>Euteleostomi</taxon>
        <taxon>Mammalia</taxon>
        <taxon>Eutheria</taxon>
        <taxon>Laurasiatheria</taxon>
        <taxon>Perissodactyla</taxon>
        <taxon>Rhinocerotidae</taxon>
        <taxon>Ceratotherium</taxon>
    </lineage>
</organism>
<keyword evidence="1" id="KW-1185">Reference proteome</keyword>
<feature type="non-terminal residue" evidence="2">
    <location>
        <position position="1"/>
    </location>
</feature>
<keyword evidence="2" id="KW-0472">Membrane</keyword>
<dbReference type="GeneID" id="106802502"/>
<dbReference type="RefSeq" id="XP_014646094.1">
    <property type="nucleotide sequence ID" value="XM_014790608.1"/>
</dbReference>
<evidence type="ECO:0000313" key="1">
    <source>
        <dbReference type="Proteomes" id="UP000694910"/>
    </source>
</evidence>
<protein>
    <submittedName>
        <fullName evidence="2">Transmembrane protein 99</fullName>
    </submittedName>
</protein>
<sequence length="129" mass="14706">EICNQSCNCELWKQHTVTFLPEAVVPKVLIPVSGGFVAAQPSYSCWYLSCQQKPVLAHSVLYFEVLEWNKNINTLYQLSRTLFNIGRFKRGLMLSVALFCQDVMLLPRLVQQGRQVHFQAILISTLTST</sequence>
<accession>A0ABM1D2R3</accession>
<gene>
    <name evidence="2" type="primary">LOC106802502</name>
</gene>